<feature type="coiled-coil region" evidence="1">
    <location>
        <begin position="649"/>
        <end position="676"/>
    </location>
</feature>
<evidence type="ECO:0000313" key="3">
    <source>
        <dbReference type="EMBL" id="BBB14707.1"/>
    </source>
</evidence>
<organism evidence="3 4">
    <name type="scientific">Candidatus Rickettsiella viridis</name>
    <dbReference type="NCBI Taxonomy" id="676208"/>
    <lineage>
        <taxon>Bacteria</taxon>
        <taxon>Pseudomonadati</taxon>
        <taxon>Pseudomonadota</taxon>
        <taxon>Gammaproteobacteria</taxon>
        <taxon>Legionellales</taxon>
        <taxon>Coxiellaceae</taxon>
        <taxon>Rickettsiella</taxon>
    </lineage>
</organism>
<protein>
    <submittedName>
        <fullName evidence="3">BRCT domain protein</fullName>
    </submittedName>
</protein>
<evidence type="ECO:0000256" key="1">
    <source>
        <dbReference type="SAM" id="Coils"/>
    </source>
</evidence>
<accession>A0A2Z5V6V6</accession>
<reference evidence="3 4" key="1">
    <citation type="submission" date="2017-03" db="EMBL/GenBank/DDBJ databases">
        <title>The genome sequence of Candidatus Rickettsiella viridis.</title>
        <authorList>
            <person name="Nikoh N."/>
            <person name="Tsuchida T."/>
            <person name="Yamaguchi K."/>
            <person name="Maeda T."/>
            <person name="Shigenobu S."/>
            <person name="Fukatsu T."/>
        </authorList>
    </citation>
    <scope>NUCLEOTIDE SEQUENCE [LARGE SCALE GENOMIC DNA]</scope>
    <source>
        <strain evidence="3 4">Ap-RA04</strain>
    </source>
</reference>
<dbReference type="PANTHER" id="PTHR19327">
    <property type="entry name" value="GOLGIN"/>
    <property type="match status" value="1"/>
</dbReference>
<dbReference type="Proteomes" id="UP000282483">
    <property type="component" value="Chromosome"/>
</dbReference>
<feature type="region of interest" description="Disordered" evidence="2">
    <location>
        <begin position="549"/>
        <end position="599"/>
    </location>
</feature>
<feature type="region of interest" description="Disordered" evidence="2">
    <location>
        <begin position="708"/>
        <end position="727"/>
    </location>
</feature>
<evidence type="ECO:0000313" key="4">
    <source>
        <dbReference type="Proteomes" id="UP000282483"/>
    </source>
</evidence>
<evidence type="ECO:0000256" key="2">
    <source>
        <dbReference type="SAM" id="MobiDB-lite"/>
    </source>
</evidence>
<feature type="compositionally biased region" description="Basic and acidic residues" evidence="2">
    <location>
        <begin position="568"/>
        <end position="586"/>
    </location>
</feature>
<keyword evidence="4" id="KW-1185">Reference proteome</keyword>
<feature type="compositionally biased region" description="Low complexity" evidence="2">
    <location>
        <begin position="587"/>
        <end position="599"/>
    </location>
</feature>
<feature type="compositionally biased region" description="Basic and acidic residues" evidence="2">
    <location>
        <begin position="549"/>
        <end position="560"/>
    </location>
</feature>
<dbReference type="EMBL" id="AP018005">
    <property type="protein sequence ID" value="BBB14707.1"/>
    <property type="molecule type" value="Genomic_DNA"/>
</dbReference>
<name>A0A2Z5V6V6_9COXI</name>
<feature type="region of interest" description="Disordered" evidence="2">
    <location>
        <begin position="211"/>
        <end position="259"/>
    </location>
</feature>
<dbReference type="RefSeq" id="WP_126322224.1">
    <property type="nucleotide sequence ID" value="NZ_AP018005.1"/>
</dbReference>
<feature type="compositionally biased region" description="Basic and acidic residues" evidence="2">
    <location>
        <begin position="250"/>
        <end position="259"/>
    </location>
</feature>
<dbReference type="GO" id="GO:0031267">
    <property type="term" value="F:small GTPase binding"/>
    <property type="evidence" value="ECO:0007669"/>
    <property type="project" value="TreeGrafter"/>
</dbReference>
<gene>
    <name evidence="3" type="ORF">RVIR1_01700</name>
</gene>
<dbReference type="GO" id="GO:0048193">
    <property type="term" value="P:Golgi vesicle transport"/>
    <property type="evidence" value="ECO:0007669"/>
    <property type="project" value="TreeGrafter"/>
</dbReference>
<dbReference type="PANTHER" id="PTHR19327:SF0">
    <property type="entry name" value="GOLGIN SUBFAMILY A MEMBER 4"/>
    <property type="match status" value="1"/>
</dbReference>
<keyword evidence="1" id="KW-0175">Coiled coil</keyword>
<dbReference type="KEGG" id="rvi:RVIR1_01700"/>
<feature type="compositionally biased region" description="Polar residues" evidence="2">
    <location>
        <begin position="229"/>
        <end position="249"/>
    </location>
</feature>
<sequence>MPAPEPLKIHFISKNGKQFNYPSSGKQIIAYKEKTLPTQSSKIKLKVDSFFKNQPNRTFCIFHLSSEITEQIDSIFNIIETNIECLRYNKQLEKYDKLPELEKKLNDAGYSLDLDTSSSSANRCATDPVRRKRTLSSATLKDLPEANANKGRGLNRSATFNNLRSSSFRQRNTKSSNDFTITLDNRNPINKDLELYSNRIDHLKKELTEANNAKAAAEKENAALERQLQKAQTETEQENRTLQGQLQTEKTAKDDAVQAQQEAEKKIGILQEQLTNAERKIEELENKLEEARKKSDQEIENLKGKLARAQQETAQKVNEAEVTKAAAEKEKRILREQLQTANTDKGAAVQAQQETEGKLKQATTAKDDAMQAQQEAEIKIGTLQEQLTNAGLKIEELENELKEARKESAQEIETLKEEVTTQNTFRAKTTANAELWSRLKKSKEDLKQLESEKADVVKQMDGLNAEKEQLIREVENLEEQIKTANQAKDLAVSAQQEAEGKVKTLQEQLTKTQTDVEATNEAKNLAVNAQQTAESKISTLQETNRELQTKLEEAEQETVRAKQANAELQRRLDDVEGQTQKDKKDQATQAEVQKPQQNNQDLQLLLQPLQRKLKQHADLLIQKNSGLALEKAGMISTLSTSLELFAMNNSNREESLEKLKRQIQNSRKTLEQHRNISSRLLCYIFRSSSVFKTTSARLLSNIEKTISPFDTHQSPVEPPNVQPRHRV</sequence>
<proteinExistence type="predicted"/>
<dbReference type="AlphaFoldDB" id="A0A2Z5V6V6"/>